<dbReference type="InterPro" id="IPR029052">
    <property type="entry name" value="Metallo-depent_PP-like"/>
</dbReference>
<dbReference type="EMBL" id="CP080598">
    <property type="protein sequence ID" value="QYX33836.1"/>
    <property type="molecule type" value="Genomic_DNA"/>
</dbReference>
<evidence type="ECO:0000256" key="4">
    <source>
        <dbReference type="ARBA" id="ARBA00025742"/>
    </source>
</evidence>
<dbReference type="Proteomes" id="UP000826540">
    <property type="component" value="Chromosome"/>
</dbReference>
<gene>
    <name evidence="6" type="ORF">K2F26_11305</name>
</gene>
<name>A0ABX8X558_9CYAN</name>
<evidence type="ECO:0000256" key="2">
    <source>
        <dbReference type="ARBA" id="ARBA00022801"/>
    </source>
</evidence>
<keyword evidence="3" id="KW-0408">Iron</keyword>
<dbReference type="InterPro" id="IPR004843">
    <property type="entry name" value="Calcineurin-like_PHP"/>
</dbReference>
<feature type="domain" description="Calcineurin-like phosphoesterase" evidence="5">
    <location>
        <begin position="5"/>
        <end position="222"/>
    </location>
</feature>
<evidence type="ECO:0000313" key="6">
    <source>
        <dbReference type="EMBL" id="QYX33836.1"/>
    </source>
</evidence>
<proteinExistence type="inferred from homology"/>
<comment type="similarity">
    <text evidence="4">Belongs to the cyclic nucleotide phosphodiesterase class-III family.</text>
</comment>
<sequence length="369" mass="42479">MDINFRFAIVSDLHIAQPHTIWDHPNRFHLVEVSISAFESVLEHLTQLDLDFLLIPGDLTQHGEPENHAWLANRLSQLPFPVYVIPGNHDVPVLSANEQSIGFADFPHYYRKFGYENPHQPYYNCQILPRVRLIGLNSNTFDEHGKQIGRLDQQQFQWLETELAKINNELVLVMVHHNVVEHLPDQSNHPMANRYMLENAPELLKLLRKHGVRLVFTGHLHVQDVACGDGVYDITTGSLVSYPHPYRVLEFERDHLGKEWLQIVSHRVESVPDFPNLQESSKQWMGDRSFPFLIKLLTLPPLNLPLAHAQQLAPDLRDFWATIADGDGVIDYPNFPLEVRRYIQKYGAITHSGHPSPIDNNSKLLLGNW</sequence>
<accession>A0ABX8X558</accession>
<dbReference type="RefSeq" id="WP_220611549.1">
    <property type="nucleotide sequence ID" value="NZ_CP080598.1"/>
</dbReference>
<dbReference type="Gene3D" id="3.60.21.10">
    <property type="match status" value="1"/>
</dbReference>
<evidence type="ECO:0000313" key="7">
    <source>
        <dbReference type="Proteomes" id="UP000826540"/>
    </source>
</evidence>
<organism evidence="6 7">
    <name type="scientific">Sphaerospermopsis torques-reginae ITEP-024</name>
    <dbReference type="NCBI Taxonomy" id="984208"/>
    <lineage>
        <taxon>Bacteria</taxon>
        <taxon>Bacillati</taxon>
        <taxon>Cyanobacteriota</taxon>
        <taxon>Cyanophyceae</taxon>
        <taxon>Nostocales</taxon>
        <taxon>Aphanizomenonaceae</taxon>
        <taxon>Sphaerospermopsis</taxon>
        <taxon>Sphaerospermopsis torques-reginae</taxon>
    </lineage>
</organism>
<evidence type="ECO:0000259" key="5">
    <source>
        <dbReference type="Pfam" id="PF00149"/>
    </source>
</evidence>
<keyword evidence="7" id="KW-1185">Reference proteome</keyword>
<dbReference type="PANTHER" id="PTHR42988">
    <property type="entry name" value="PHOSPHOHYDROLASE"/>
    <property type="match status" value="1"/>
</dbReference>
<protein>
    <submittedName>
        <fullName evidence="6">Metallophosphoesterase</fullName>
    </submittedName>
</protein>
<evidence type="ECO:0000256" key="1">
    <source>
        <dbReference type="ARBA" id="ARBA00022723"/>
    </source>
</evidence>
<keyword evidence="1" id="KW-0479">Metal-binding</keyword>
<evidence type="ECO:0000256" key="3">
    <source>
        <dbReference type="ARBA" id="ARBA00023004"/>
    </source>
</evidence>
<dbReference type="Pfam" id="PF00149">
    <property type="entry name" value="Metallophos"/>
    <property type="match status" value="1"/>
</dbReference>
<keyword evidence="2" id="KW-0378">Hydrolase</keyword>
<reference evidence="6 7" key="1">
    <citation type="journal article" date="2022" name="J. Am. Chem. Soc.">
        <title>Biosynthesis of Guanitoxin Enables Global Environmental Detection in Freshwater Cyanobacteria.</title>
        <authorList>
            <person name="Lima S.T."/>
            <person name="Fallon T.R."/>
            <person name="Cordoza J.L."/>
            <person name="Chekan J.R."/>
            <person name="Delbaje E."/>
            <person name="Hopiavuori A.R."/>
            <person name="Alvarenga D.O."/>
            <person name="Wood S.M."/>
            <person name="Luhavaya H."/>
            <person name="Baumgartner J.T."/>
            <person name="Dorr F.A."/>
            <person name="Etchegaray A."/>
            <person name="Pinto E."/>
            <person name="McKinnie S.M.K."/>
            <person name="Fiore M.F."/>
            <person name="Moore B.S."/>
        </authorList>
    </citation>
    <scope>NUCLEOTIDE SEQUENCE [LARGE SCALE GENOMIC DNA]</scope>
    <source>
        <strain evidence="6 7">ITEP-024</strain>
    </source>
</reference>
<dbReference type="PANTHER" id="PTHR42988:SF2">
    <property type="entry name" value="CYCLIC NUCLEOTIDE PHOSPHODIESTERASE CBUA0032-RELATED"/>
    <property type="match status" value="1"/>
</dbReference>
<dbReference type="SUPFAM" id="SSF56300">
    <property type="entry name" value="Metallo-dependent phosphatases"/>
    <property type="match status" value="1"/>
</dbReference>
<dbReference type="InterPro" id="IPR011239">
    <property type="entry name" value="Pesterase_cyn"/>
</dbReference>
<dbReference type="PIRSF" id="PIRSF035427">
    <property type="entry name" value="All2852"/>
    <property type="match status" value="1"/>
</dbReference>
<dbReference type="InterPro" id="IPR050884">
    <property type="entry name" value="CNP_phosphodiesterase-III"/>
</dbReference>